<dbReference type="AlphaFoldDB" id="A0A423URQ3"/>
<dbReference type="InterPro" id="IPR000639">
    <property type="entry name" value="Epox_hydrolase-like"/>
</dbReference>
<dbReference type="Proteomes" id="UP000285596">
    <property type="component" value="Unassembled WGS sequence"/>
</dbReference>
<gene>
    <name evidence="3" type="ORF">D3105_29595</name>
</gene>
<evidence type="ECO:0000313" key="4">
    <source>
        <dbReference type="Proteomes" id="UP000285596"/>
    </source>
</evidence>
<dbReference type="EMBL" id="QWFA01000222">
    <property type="protein sequence ID" value="ROV65034.1"/>
    <property type="molecule type" value="Genomic_DNA"/>
</dbReference>
<dbReference type="Pfam" id="PF12697">
    <property type="entry name" value="Abhydrolase_6"/>
    <property type="match status" value="1"/>
</dbReference>
<evidence type="ECO:0000313" key="3">
    <source>
        <dbReference type="EMBL" id="ROV65034.1"/>
    </source>
</evidence>
<dbReference type="PANTHER" id="PTHR43329">
    <property type="entry name" value="EPOXIDE HYDROLASE"/>
    <property type="match status" value="1"/>
</dbReference>
<proteinExistence type="predicted"/>
<dbReference type="RefSeq" id="WP_118906004.1">
    <property type="nucleotide sequence ID" value="NZ_QWFA01000222.1"/>
</dbReference>
<comment type="caution">
    <text evidence="3">The sequence shown here is derived from an EMBL/GenBank/DDBJ whole genome shotgun (WGS) entry which is preliminary data.</text>
</comment>
<dbReference type="PRINTS" id="PR00412">
    <property type="entry name" value="EPOXHYDRLASE"/>
</dbReference>
<dbReference type="GO" id="GO:0016787">
    <property type="term" value="F:hydrolase activity"/>
    <property type="evidence" value="ECO:0007669"/>
    <property type="project" value="UniProtKB-KW"/>
</dbReference>
<feature type="domain" description="AB hydrolase-1" evidence="2">
    <location>
        <begin position="10"/>
        <end position="254"/>
    </location>
</feature>
<sequence>MSENRTPTAVLLHGWPVTSDHWRYLIPALDAAGITAVQVTLPGLGTAPDSDVTDFRKTALADGVRARLAQEGVTRFAVIGHDWGATVGYLIAAQAPESVSGLVVEEEILPGVDAEIPEAGRDHYPSWHGPFNRTPGLAEQLVPGREAAYYGTFLEQSAGPNGLDPDTLPAYIKAYSTPGVLNAGLAYYRTRSEDVDDIQAHAAQPIQTPVLAIGGRHAMGTAVAGGMATLATDVTPLVFEQSGHYPAEQEPDSVNLAIVQFLQRHS</sequence>
<organism evidence="3 4">
    <name type="scientific">Streptomyces globisporus</name>
    <dbReference type="NCBI Taxonomy" id="1908"/>
    <lineage>
        <taxon>Bacteria</taxon>
        <taxon>Bacillati</taxon>
        <taxon>Actinomycetota</taxon>
        <taxon>Actinomycetes</taxon>
        <taxon>Kitasatosporales</taxon>
        <taxon>Streptomycetaceae</taxon>
        <taxon>Streptomyces</taxon>
    </lineage>
</organism>
<dbReference type="InterPro" id="IPR029058">
    <property type="entry name" value="AB_hydrolase_fold"/>
</dbReference>
<evidence type="ECO:0000259" key="2">
    <source>
        <dbReference type="Pfam" id="PF12697"/>
    </source>
</evidence>
<dbReference type="Gene3D" id="3.40.50.1820">
    <property type="entry name" value="alpha/beta hydrolase"/>
    <property type="match status" value="1"/>
</dbReference>
<dbReference type="SUPFAM" id="SSF53474">
    <property type="entry name" value="alpha/beta-Hydrolases"/>
    <property type="match status" value="1"/>
</dbReference>
<protein>
    <submittedName>
        <fullName evidence="3">Alpha/beta hydrolase</fullName>
    </submittedName>
</protein>
<reference evidence="3 4" key="1">
    <citation type="submission" date="2018-08" db="EMBL/GenBank/DDBJ databases">
        <title>Streptomyces globisporus 1912-4Crt, whole genome shotgun sequence.</title>
        <authorList>
            <person name="Matselyukh B."/>
        </authorList>
    </citation>
    <scope>NUCLEOTIDE SEQUENCE [LARGE SCALE GENOMIC DNA]</scope>
    <source>
        <strain evidence="3 4">1912-4Crt</strain>
    </source>
</reference>
<evidence type="ECO:0000256" key="1">
    <source>
        <dbReference type="ARBA" id="ARBA00022801"/>
    </source>
</evidence>
<accession>A0A423URQ3</accession>
<dbReference type="InterPro" id="IPR000073">
    <property type="entry name" value="AB_hydrolase_1"/>
</dbReference>
<name>A0A423URQ3_STRGL</name>
<keyword evidence="1 3" id="KW-0378">Hydrolase</keyword>